<evidence type="ECO:0000256" key="11">
    <source>
        <dbReference type="ARBA" id="ARBA00023310"/>
    </source>
</evidence>
<keyword evidence="5 15" id="KW-0375">Hydrogen ion transport</keyword>
<comment type="similarity">
    <text evidence="2 15">Belongs to the ATPase e subunit family.</text>
</comment>
<evidence type="ECO:0000256" key="3">
    <source>
        <dbReference type="ARBA" id="ARBA00022448"/>
    </source>
</evidence>
<reference evidence="17 18" key="1">
    <citation type="submission" date="2018-05" db="EMBL/GenBank/DDBJ databases">
        <title>Whole genome sequencing for identification of molecular markers to develop diagnostic detection tools for the regulated plant pathogen Lachnellula willkommii.</title>
        <authorList>
            <person name="Giroux E."/>
            <person name="Bilodeau G."/>
        </authorList>
    </citation>
    <scope>NUCLEOTIDE SEQUENCE [LARGE SCALE GENOMIC DNA]</scope>
    <source>
        <strain evidence="17 18">CBS 203.66</strain>
    </source>
</reference>
<keyword evidence="4 15" id="KW-0138">CF(0)</keyword>
<evidence type="ECO:0000256" key="8">
    <source>
        <dbReference type="ARBA" id="ARBA00023065"/>
    </source>
</evidence>
<dbReference type="EMBL" id="QGMF01000428">
    <property type="protein sequence ID" value="TVY15961.1"/>
    <property type="molecule type" value="Genomic_DNA"/>
</dbReference>
<keyword evidence="8 15" id="KW-0406">Ion transport</keyword>
<evidence type="ECO:0000256" key="14">
    <source>
        <dbReference type="ARBA" id="ARBA00074682"/>
    </source>
</evidence>
<comment type="subcellular location">
    <subcellularLocation>
        <location evidence="1 15">Mitochondrion inner membrane</location>
    </subcellularLocation>
</comment>
<evidence type="ECO:0000256" key="7">
    <source>
        <dbReference type="ARBA" id="ARBA00022990"/>
    </source>
</evidence>
<evidence type="ECO:0000256" key="15">
    <source>
        <dbReference type="RuleBase" id="RU367005"/>
    </source>
</evidence>
<organism evidence="17 18">
    <name type="scientific">Lachnellula arida</name>
    <dbReference type="NCBI Taxonomy" id="1316785"/>
    <lineage>
        <taxon>Eukaryota</taxon>
        <taxon>Fungi</taxon>
        <taxon>Dikarya</taxon>
        <taxon>Ascomycota</taxon>
        <taxon>Pezizomycotina</taxon>
        <taxon>Leotiomycetes</taxon>
        <taxon>Helotiales</taxon>
        <taxon>Lachnaceae</taxon>
        <taxon>Lachnellula</taxon>
    </lineage>
</organism>
<feature type="region of interest" description="Disordered" evidence="16">
    <location>
        <begin position="1"/>
        <end position="22"/>
    </location>
</feature>
<evidence type="ECO:0000256" key="10">
    <source>
        <dbReference type="ARBA" id="ARBA00023136"/>
    </source>
</evidence>
<dbReference type="GO" id="GO:0015986">
    <property type="term" value="P:proton motive force-driven ATP synthesis"/>
    <property type="evidence" value="ECO:0007669"/>
    <property type="project" value="InterPro"/>
</dbReference>
<comment type="subunit">
    <text evidence="15">F-type ATPases have 2 components, CF(1) - the catalytic core - and CF(0) - the membrane proton channel. CF(1) and CF(0) have multiple subunits.</text>
</comment>
<evidence type="ECO:0000256" key="1">
    <source>
        <dbReference type="ARBA" id="ARBA00004273"/>
    </source>
</evidence>
<gene>
    <name evidence="17" type="primary">TIM11</name>
    <name evidence="17" type="ORF">LARI1_G005586</name>
</gene>
<protein>
    <recommendedName>
        <fullName evidence="14 15">ATP synthase F(0) complex subunit e, mitochondrial</fullName>
    </recommendedName>
</protein>
<feature type="region of interest" description="Disordered" evidence="16">
    <location>
        <begin position="112"/>
        <end position="137"/>
    </location>
</feature>
<comment type="function">
    <text evidence="12 15">Subunit e, of the mitochondrial membrane ATP synthase complex (F(1)F(0) ATP synthase or Complex V) that produces ATP from ADP in the presence of a proton gradient across the membrane which is generated by electron transport complexes of the respiratory chain. ATP synthase complex consist of a soluble F(1) head domain - the catalytic core - and a membrane F(1) domain - the membrane proton channel. These two domains are linked by a central stalk rotating inside the F(1) region and a stationary peripheral stalk. During catalysis, ATP synthesis in the catalytic domain of F(1) is coupled via a rotary mechanism of the central stalk subunits to proton translocation. In vivo, can only synthesize ATP although its ATP hydrolase activity can be activated artificially in vitro. Part of the complex F(0) domain.</text>
</comment>
<dbReference type="AlphaFoldDB" id="A0A8T9B995"/>
<evidence type="ECO:0000256" key="9">
    <source>
        <dbReference type="ARBA" id="ARBA00023128"/>
    </source>
</evidence>
<evidence type="ECO:0000256" key="4">
    <source>
        <dbReference type="ARBA" id="ARBA00022547"/>
    </source>
</evidence>
<evidence type="ECO:0000256" key="13">
    <source>
        <dbReference type="ARBA" id="ARBA00064647"/>
    </source>
</evidence>
<keyword evidence="18" id="KW-1185">Reference proteome</keyword>
<evidence type="ECO:0000313" key="17">
    <source>
        <dbReference type="EMBL" id="TVY15961.1"/>
    </source>
</evidence>
<name>A0A8T9B995_9HELO</name>
<keyword evidence="11 15" id="KW-0066">ATP synthesis</keyword>
<dbReference type="GO" id="GO:0005743">
    <property type="term" value="C:mitochondrial inner membrane"/>
    <property type="evidence" value="ECO:0007669"/>
    <property type="project" value="UniProtKB-SubCell"/>
</dbReference>
<comment type="caution">
    <text evidence="17">The sequence shown here is derived from an EMBL/GenBank/DDBJ whole genome shotgun (WGS) entry which is preliminary data.</text>
</comment>
<evidence type="ECO:0000256" key="6">
    <source>
        <dbReference type="ARBA" id="ARBA00022792"/>
    </source>
</evidence>
<dbReference type="PANTHER" id="PTHR12427">
    <property type="entry name" value="ATP SYNTHASE E CHAIN, MITOCHONDRIAL"/>
    <property type="match status" value="1"/>
</dbReference>
<evidence type="ECO:0000313" key="18">
    <source>
        <dbReference type="Proteomes" id="UP000469559"/>
    </source>
</evidence>
<keyword evidence="9 15" id="KW-0496">Mitochondrion</keyword>
<keyword evidence="10" id="KW-0472">Membrane</keyword>
<proteinExistence type="inferred from homology"/>
<sequence length="153" mass="16769">MSRPGNSHPPRKERKSFALSTTTPCDPHGCDILSIDPSDRSLLIEFFRNSPQSPQLDPLMASTGVNIARWSALGAGVFYGFYHQATLSASAKTAAVNREYEHKQQLIQQAKAEFAKKNQPASSKQSEGGVISDPNDSRFDLEAFLNNLTAESK</sequence>
<comment type="subunit">
    <text evidence="13">Component of the ATP synthase complex composed at least of ATP5F1A/subunit alpha, ATP5F1B/subunit beta, ATP5MC1/subunit c (homooctomer), MT-ATP6/subunit a, MT-ATP8/subunit 8, ATP5ME/subunit e, ATP5MF/subunit f, ATP5MG/subunit g, ATP5MK/subunit k, ATP5MJ/subunit j, ATP5F1C/subunit gamma, ATP5F1D/subunit delta, ATP5F1E/subunit epsilon, ATP5PF/subunit F6, ATP5PB/subunit b, ATP5PD/subunit d, ATP5PO/subunit OSCP. ATP synthase complex consists of a soluble F(1) head domain (subunits alpha(3) and beta(3)) - the catalytic core - and a membrane F(0) domain - the membrane proton channel (subunits c, a, 8, e, f, g, k and j). These two domains are linked by a central stalk (subunits gamma, delta, and epsilon) rotating inside the F1 region and a stationary peripheral stalk (subunits F6, b, d, and OSCP).</text>
</comment>
<dbReference type="Pfam" id="PF05680">
    <property type="entry name" value="ATP-synt_E"/>
    <property type="match status" value="1"/>
</dbReference>
<evidence type="ECO:0000256" key="12">
    <source>
        <dbReference type="ARBA" id="ARBA00057306"/>
    </source>
</evidence>
<dbReference type="GO" id="GO:0015078">
    <property type="term" value="F:proton transmembrane transporter activity"/>
    <property type="evidence" value="ECO:0007669"/>
    <property type="project" value="InterPro"/>
</dbReference>
<dbReference type="OrthoDB" id="2125027at2759"/>
<keyword evidence="7" id="KW-0007">Acetylation</keyword>
<evidence type="ECO:0000256" key="16">
    <source>
        <dbReference type="SAM" id="MobiDB-lite"/>
    </source>
</evidence>
<accession>A0A8T9B995</accession>
<dbReference type="GO" id="GO:0045259">
    <property type="term" value="C:proton-transporting ATP synthase complex"/>
    <property type="evidence" value="ECO:0007669"/>
    <property type="project" value="UniProtKB-UniRule"/>
</dbReference>
<keyword evidence="6 15" id="KW-0999">Mitochondrion inner membrane</keyword>
<keyword evidence="3 15" id="KW-0813">Transport</keyword>
<evidence type="ECO:0000256" key="2">
    <source>
        <dbReference type="ARBA" id="ARBA00007333"/>
    </source>
</evidence>
<dbReference type="InterPro" id="IPR008386">
    <property type="entry name" value="ATP_synth_F0_esu_mt"/>
</dbReference>
<dbReference type="PANTHER" id="PTHR12427:SF1">
    <property type="entry name" value="ATP SYNTHASE SUBUNIT E, MITOCHONDRIAL"/>
    <property type="match status" value="1"/>
</dbReference>
<evidence type="ECO:0000256" key="5">
    <source>
        <dbReference type="ARBA" id="ARBA00022781"/>
    </source>
</evidence>
<dbReference type="Proteomes" id="UP000469559">
    <property type="component" value="Unassembled WGS sequence"/>
</dbReference>